<dbReference type="AlphaFoldDB" id="A0A7W3JN88"/>
<keyword evidence="1" id="KW-0805">Transcription regulation</keyword>
<dbReference type="SUPFAM" id="SSF46689">
    <property type="entry name" value="Homeodomain-like"/>
    <property type="match status" value="1"/>
</dbReference>
<sequence length="189" mass="20063">MVNFSRSGRPRASSPAEISEAACELFLEQGYDRTSISQIAQRAGVSRSSFFNYFASKADVLWSGLDERIETLALQLRNGSPEDAFLRVRSHIAGIATDFTPDSLALALVNAEAMGLSAELERDAALRQARIGALVAEQLHRAGIDELIASVRGAAYGGAVLAALRAWAAAGAGRTSLTDVLRRALSAAK</sequence>
<keyword evidence="7" id="KW-1185">Reference proteome</keyword>
<keyword evidence="3" id="KW-0804">Transcription</keyword>
<proteinExistence type="predicted"/>
<keyword evidence="2 4" id="KW-0238">DNA-binding</keyword>
<gene>
    <name evidence="6" type="ORF">FHX48_000957</name>
</gene>
<dbReference type="RefSeq" id="WP_167049294.1">
    <property type="nucleotide sequence ID" value="NZ_JAAOZB010000002.1"/>
</dbReference>
<name>A0A7W3JN88_9MICO</name>
<dbReference type="Gene3D" id="1.10.357.10">
    <property type="entry name" value="Tetracycline Repressor, domain 2"/>
    <property type="match status" value="1"/>
</dbReference>
<accession>A0A7W3JN88</accession>
<evidence type="ECO:0000313" key="7">
    <source>
        <dbReference type="Proteomes" id="UP000526083"/>
    </source>
</evidence>
<reference evidence="6 7" key="1">
    <citation type="submission" date="2020-07" db="EMBL/GenBank/DDBJ databases">
        <title>Sequencing the genomes of 1000 actinobacteria strains.</title>
        <authorList>
            <person name="Klenk H.-P."/>
        </authorList>
    </citation>
    <scope>NUCLEOTIDE SEQUENCE [LARGE SCALE GENOMIC DNA]</scope>
    <source>
        <strain evidence="6 7">DSM 27576</strain>
    </source>
</reference>
<evidence type="ECO:0000256" key="2">
    <source>
        <dbReference type="ARBA" id="ARBA00023125"/>
    </source>
</evidence>
<dbReference type="PRINTS" id="PR00455">
    <property type="entry name" value="HTHTETR"/>
</dbReference>
<dbReference type="EMBL" id="JACGWY010000002">
    <property type="protein sequence ID" value="MBA8815884.1"/>
    <property type="molecule type" value="Genomic_DNA"/>
</dbReference>
<dbReference type="InterPro" id="IPR001647">
    <property type="entry name" value="HTH_TetR"/>
</dbReference>
<evidence type="ECO:0000259" key="5">
    <source>
        <dbReference type="PROSITE" id="PS50977"/>
    </source>
</evidence>
<dbReference type="Pfam" id="PF00440">
    <property type="entry name" value="TetR_N"/>
    <property type="match status" value="1"/>
</dbReference>
<dbReference type="Proteomes" id="UP000526083">
    <property type="component" value="Unassembled WGS sequence"/>
</dbReference>
<evidence type="ECO:0000256" key="1">
    <source>
        <dbReference type="ARBA" id="ARBA00023015"/>
    </source>
</evidence>
<feature type="domain" description="HTH tetR-type" evidence="5">
    <location>
        <begin position="12"/>
        <end position="72"/>
    </location>
</feature>
<dbReference type="PANTHER" id="PTHR30055">
    <property type="entry name" value="HTH-TYPE TRANSCRIPTIONAL REGULATOR RUTR"/>
    <property type="match status" value="1"/>
</dbReference>
<evidence type="ECO:0000313" key="6">
    <source>
        <dbReference type="EMBL" id="MBA8815884.1"/>
    </source>
</evidence>
<feature type="DNA-binding region" description="H-T-H motif" evidence="4">
    <location>
        <begin position="35"/>
        <end position="54"/>
    </location>
</feature>
<dbReference type="PROSITE" id="PS50977">
    <property type="entry name" value="HTH_TETR_2"/>
    <property type="match status" value="1"/>
</dbReference>
<evidence type="ECO:0000256" key="4">
    <source>
        <dbReference type="PROSITE-ProRule" id="PRU00335"/>
    </source>
</evidence>
<comment type="caution">
    <text evidence="6">The sequence shown here is derived from an EMBL/GenBank/DDBJ whole genome shotgun (WGS) entry which is preliminary data.</text>
</comment>
<dbReference type="PANTHER" id="PTHR30055:SF238">
    <property type="entry name" value="MYCOFACTOCIN BIOSYNTHESIS TRANSCRIPTIONAL REGULATOR MFTR-RELATED"/>
    <property type="match status" value="1"/>
</dbReference>
<dbReference type="InterPro" id="IPR009057">
    <property type="entry name" value="Homeodomain-like_sf"/>
</dbReference>
<organism evidence="6 7">
    <name type="scientific">Microbacterium halimionae</name>
    <dbReference type="NCBI Taxonomy" id="1526413"/>
    <lineage>
        <taxon>Bacteria</taxon>
        <taxon>Bacillati</taxon>
        <taxon>Actinomycetota</taxon>
        <taxon>Actinomycetes</taxon>
        <taxon>Micrococcales</taxon>
        <taxon>Microbacteriaceae</taxon>
        <taxon>Microbacterium</taxon>
    </lineage>
</organism>
<dbReference type="GO" id="GO:0003700">
    <property type="term" value="F:DNA-binding transcription factor activity"/>
    <property type="evidence" value="ECO:0007669"/>
    <property type="project" value="TreeGrafter"/>
</dbReference>
<dbReference type="GO" id="GO:0000976">
    <property type="term" value="F:transcription cis-regulatory region binding"/>
    <property type="evidence" value="ECO:0007669"/>
    <property type="project" value="TreeGrafter"/>
</dbReference>
<dbReference type="InterPro" id="IPR050109">
    <property type="entry name" value="HTH-type_TetR-like_transc_reg"/>
</dbReference>
<evidence type="ECO:0000256" key="3">
    <source>
        <dbReference type="ARBA" id="ARBA00023163"/>
    </source>
</evidence>
<protein>
    <submittedName>
        <fullName evidence="6">AcrR family transcriptional regulator</fullName>
    </submittedName>
</protein>